<keyword evidence="1" id="KW-0472">Membrane</keyword>
<dbReference type="EMBL" id="AWET01000032">
    <property type="protein sequence ID" value="ERK01046.1"/>
    <property type="molecule type" value="Genomic_DNA"/>
</dbReference>
<protein>
    <submittedName>
        <fullName evidence="2">Uncharacterized protein</fullName>
    </submittedName>
</protein>
<accession>U2L9P7</accession>
<evidence type="ECO:0000256" key="1">
    <source>
        <dbReference type="SAM" id="Phobius"/>
    </source>
</evidence>
<reference evidence="2 3" key="1">
    <citation type="submission" date="2013-08" db="EMBL/GenBank/DDBJ databases">
        <authorList>
            <person name="Durkin A.S."/>
            <person name="Haft D.R."/>
            <person name="McCorrison J."/>
            <person name="Torralba M."/>
            <person name="Gillis M."/>
            <person name="Haft D.H."/>
            <person name="Methe B."/>
            <person name="Sutton G."/>
            <person name="Nelson K.E."/>
        </authorList>
    </citation>
    <scope>NUCLEOTIDE SEQUENCE [LARGE SCALE GENOMIC DNA]</scope>
    <source>
        <strain evidence="2 3">F0068</strain>
    </source>
</reference>
<dbReference type="RefSeq" id="WP_021584048.1">
    <property type="nucleotide sequence ID" value="NZ_AWET01000032.1"/>
</dbReference>
<dbReference type="AlphaFoldDB" id="U2L9P7"/>
<feature type="transmembrane region" description="Helical" evidence="1">
    <location>
        <begin position="23"/>
        <end position="44"/>
    </location>
</feature>
<name>U2L9P7_9BACT</name>
<keyword evidence="1" id="KW-1133">Transmembrane helix</keyword>
<gene>
    <name evidence="2" type="ORF">HMPREF1218_0945</name>
</gene>
<proteinExistence type="predicted"/>
<keyword evidence="1" id="KW-0812">Transmembrane</keyword>
<evidence type="ECO:0000313" key="3">
    <source>
        <dbReference type="Proteomes" id="UP000016600"/>
    </source>
</evidence>
<dbReference type="PATRIC" id="fig|1081904.3.peg.1397"/>
<keyword evidence="3" id="KW-1185">Reference proteome</keyword>
<comment type="caution">
    <text evidence="2">The sequence shown here is derived from an EMBL/GenBank/DDBJ whole genome shotgun (WGS) entry which is preliminary data.</text>
</comment>
<sequence length="45" mass="5149">MSERSKRHRAAREAKQEQQGKKVFGWVLGILIALAVVFLIYSMMA</sequence>
<evidence type="ECO:0000313" key="2">
    <source>
        <dbReference type="EMBL" id="ERK01046.1"/>
    </source>
</evidence>
<organism evidence="2 3">
    <name type="scientific">Hoylesella pleuritidis F0068</name>
    <dbReference type="NCBI Taxonomy" id="1081904"/>
    <lineage>
        <taxon>Bacteria</taxon>
        <taxon>Pseudomonadati</taxon>
        <taxon>Bacteroidota</taxon>
        <taxon>Bacteroidia</taxon>
        <taxon>Bacteroidales</taxon>
        <taxon>Prevotellaceae</taxon>
        <taxon>Hoylesella</taxon>
    </lineage>
</organism>
<dbReference type="Proteomes" id="UP000016600">
    <property type="component" value="Unassembled WGS sequence"/>
</dbReference>